<dbReference type="PANTHER" id="PTHR42845">
    <property type="entry name" value="COENZYME F420-REDUCING HYDROGENASE, GAMMA SUBUNIT"/>
    <property type="match status" value="1"/>
</dbReference>
<sequence>MEKLKVAIHKLTSCSGCQLAFLNQGSGLLTLIQYVDICHFIEGGIDNPDMPVDIAFVEGSISTPHDLERLKKVRENSKLLVTIGACATSGGVQALRNLTGLYRSAADMKAAVYASPDFIATLDNCEPVSSAVKVDYELWGCPVSTQQMGRFLSQLLLGAEPMLEKEKLCMQCKRQQTVCVMVTKQAPCLGSVTRTGCGAMCPSYGKACYSCYGPSEQPNCRSLSNRLQGLGMVDHDIAHRFAQFHSNAPVFRKEIDHWESNTAEGENK</sequence>
<dbReference type="InterPro" id="IPR037024">
    <property type="entry name" value="NiFe_Hase_small_N_sf"/>
</dbReference>
<dbReference type="Gene3D" id="3.40.50.700">
    <property type="entry name" value="NADH:ubiquinone oxidoreductase-like, 20kDa subunit"/>
    <property type="match status" value="1"/>
</dbReference>
<evidence type="ECO:0000256" key="2">
    <source>
        <dbReference type="ARBA" id="ARBA00023002"/>
    </source>
</evidence>
<keyword evidence="3" id="KW-0003">3Fe-4S</keyword>
<keyword evidence="3" id="KW-0408">Iron</keyword>
<name>A0A2U3BB28_9VIBR</name>
<keyword evidence="6" id="KW-1185">Reference proteome</keyword>
<dbReference type="AlphaFoldDB" id="A0A2U3BB28"/>
<dbReference type="GO" id="GO:0016491">
    <property type="term" value="F:oxidoreductase activity"/>
    <property type="evidence" value="ECO:0007669"/>
    <property type="project" value="UniProtKB-KW"/>
</dbReference>
<dbReference type="PANTHER" id="PTHR42845:SF3">
    <property type="entry name" value="CYTOSOLIC NIFE-HYDROGENASE, DELTA SUBUNIT"/>
    <property type="match status" value="1"/>
</dbReference>
<gene>
    <name evidence="5" type="ORF">DI392_07175</name>
</gene>
<evidence type="ECO:0000313" key="5">
    <source>
        <dbReference type="EMBL" id="PWI33973.1"/>
    </source>
</evidence>
<dbReference type="InterPro" id="IPR051349">
    <property type="entry name" value="Hydrogenase_assoc-protein"/>
</dbReference>
<dbReference type="Pfam" id="PF01058">
    <property type="entry name" value="Oxidored_q6"/>
    <property type="match status" value="1"/>
</dbReference>
<dbReference type="GO" id="GO:0051538">
    <property type="term" value="F:3 iron, 4 sulfur cluster binding"/>
    <property type="evidence" value="ECO:0007669"/>
    <property type="project" value="UniProtKB-KW"/>
</dbReference>
<evidence type="ECO:0000256" key="1">
    <source>
        <dbReference type="ARBA" id="ARBA00001927"/>
    </source>
</evidence>
<comment type="caution">
    <text evidence="5">The sequence shown here is derived from an EMBL/GenBank/DDBJ whole genome shotgun (WGS) entry which is preliminary data.</text>
</comment>
<keyword evidence="3" id="KW-0479">Metal-binding</keyword>
<dbReference type="EMBL" id="QFWT01000003">
    <property type="protein sequence ID" value="PWI33973.1"/>
    <property type="molecule type" value="Genomic_DNA"/>
</dbReference>
<evidence type="ECO:0000313" key="6">
    <source>
        <dbReference type="Proteomes" id="UP000245362"/>
    </source>
</evidence>
<dbReference type="OrthoDB" id="9787729at2"/>
<evidence type="ECO:0000259" key="4">
    <source>
        <dbReference type="Pfam" id="PF01058"/>
    </source>
</evidence>
<organism evidence="5 6">
    <name type="scientific">Vibrio albus</name>
    <dbReference type="NCBI Taxonomy" id="2200953"/>
    <lineage>
        <taxon>Bacteria</taxon>
        <taxon>Pseudomonadati</taxon>
        <taxon>Pseudomonadota</taxon>
        <taxon>Gammaproteobacteria</taxon>
        <taxon>Vibrionales</taxon>
        <taxon>Vibrionaceae</taxon>
        <taxon>Vibrio</taxon>
    </lineage>
</organism>
<comment type="cofactor">
    <cofactor evidence="1">
        <name>[3Fe-4S] cluster</name>
        <dbReference type="ChEBI" id="CHEBI:21137"/>
    </cofactor>
</comment>
<dbReference type="SUPFAM" id="SSF56770">
    <property type="entry name" value="HydA/Nqo6-like"/>
    <property type="match status" value="1"/>
</dbReference>
<protein>
    <submittedName>
        <fullName evidence="5">Sulfhydrogenase subunit delta</fullName>
    </submittedName>
</protein>
<dbReference type="InterPro" id="IPR006137">
    <property type="entry name" value="NADH_UbQ_OxRdtase-like_20kDa"/>
</dbReference>
<feature type="domain" description="NADH:ubiquinone oxidoreductase-like 20kDa subunit" evidence="4">
    <location>
        <begin position="14"/>
        <end position="154"/>
    </location>
</feature>
<dbReference type="RefSeq" id="WP_109319225.1">
    <property type="nucleotide sequence ID" value="NZ_QFWT01000003.1"/>
</dbReference>
<proteinExistence type="predicted"/>
<evidence type="ECO:0000256" key="3">
    <source>
        <dbReference type="ARBA" id="ARBA00023291"/>
    </source>
</evidence>
<keyword evidence="2" id="KW-0560">Oxidoreductase</keyword>
<keyword evidence="3" id="KW-0411">Iron-sulfur</keyword>
<reference evidence="5 6" key="1">
    <citation type="submission" date="2018-05" db="EMBL/GenBank/DDBJ databases">
        <title>Vibrio limimaris sp. nov., isolated from marine sediment.</title>
        <authorList>
            <person name="Li C.-M."/>
        </authorList>
    </citation>
    <scope>NUCLEOTIDE SEQUENCE [LARGE SCALE GENOMIC DNA]</scope>
    <source>
        <strain evidence="5 6">E4404</strain>
    </source>
</reference>
<accession>A0A2U3BB28</accession>
<dbReference type="Proteomes" id="UP000245362">
    <property type="component" value="Unassembled WGS sequence"/>
</dbReference>